<comment type="caution">
    <text evidence="6">The sequence shown here is derived from an EMBL/GenBank/DDBJ whole genome shotgun (WGS) entry which is preliminary data.</text>
</comment>
<dbReference type="EMBL" id="MU251590">
    <property type="protein sequence ID" value="KAG9231629.1"/>
    <property type="molecule type" value="Genomic_DNA"/>
</dbReference>
<gene>
    <name evidence="6" type="ORF">BJ875DRAFT_516550</name>
</gene>
<dbReference type="InterPro" id="IPR036396">
    <property type="entry name" value="Cyt_P450_sf"/>
</dbReference>
<dbReference type="GO" id="GO:0016705">
    <property type="term" value="F:oxidoreductase activity, acting on paired donors, with incorporation or reduction of molecular oxygen"/>
    <property type="evidence" value="ECO:0007669"/>
    <property type="project" value="InterPro"/>
</dbReference>
<dbReference type="InterPro" id="IPR002401">
    <property type="entry name" value="Cyt_P450_E_grp-I"/>
</dbReference>
<dbReference type="CDD" id="cd11065">
    <property type="entry name" value="CYP64-like"/>
    <property type="match status" value="1"/>
</dbReference>
<dbReference type="Gene3D" id="1.10.630.10">
    <property type="entry name" value="Cytochrome P450"/>
    <property type="match status" value="1"/>
</dbReference>
<dbReference type="GO" id="GO:0005506">
    <property type="term" value="F:iron ion binding"/>
    <property type="evidence" value="ECO:0007669"/>
    <property type="project" value="InterPro"/>
</dbReference>
<dbReference type="PRINTS" id="PR00463">
    <property type="entry name" value="EP450I"/>
</dbReference>
<keyword evidence="2 5" id="KW-0479">Metal-binding</keyword>
<dbReference type="Pfam" id="PF00067">
    <property type="entry name" value="p450"/>
    <property type="match status" value="1"/>
</dbReference>
<dbReference type="GO" id="GO:0020037">
    <property type="term" value="F:heme binding"/>
    <property type="evidence" value="ECO:0007669"/>
    <property type="project" value="InterPro"/>
</dbReference>
<dbReference type="OrthoDB" id="1103324at2759"/>
<proteinExistence type="inferred from homology"/>
<keyword evidence="3" id="KW-0560">Oxidoreductase</keyword>
<dbReference type="SUPFAM" id="SSF48264">
    <property type="entry name" value="Cytochrome P450"/>
    <property type="match status" value="1"/>
</dbReference>
<dbReference type="GO" id="GO:0004497">
    <property type="term" value="F:monooxygenase activity"/>
    <property type="evidence" value="ECO:0007669"/>
    <property type="project" value="InterPro"/>
</dbReference>
<dbReference type="PANTHER" id="PTHR46300">
    <property type="entry name" value="P450, PUTATIVE (EUROFUNG)-RELATED-RELATED"/>
    <property type="match status" value="1"/>
</dbReference>
<evidence type="ECO:0000313" key="6">
    <source>
        <dbReference type="EMBL" id="KAG9231629.1"/>
    </source>
</evidence>
<feature type="binding site" description="axial binding residue" evidence="5">
    <location>
        <position position="443"/>
    </location>
    <ligand>
        <name>heme</name>
        <dbReference type="ChEBI" id="CHEBI:30413"/>
    </ligand>
    <ligandPart>
        <name>Fe</name>
        <dbReference type="ChEBI" id="CHEBI:18248"/>
    </ligandPart>
</feature>
<name>A0A9P8C2N8_9HELO</name>
<evidence type="ECO:0000256" key="4">
    <source>
        <dbReference type="ARBA" id="ARBA00023004"/>
    </source>
</evidence>
<dbReference type="Proteomes" id="UP000824998">
    <property type="component" value="Unassembled WGS sequence"/>
</dbReference>
<evidence type="ECO:0000256" key="2">
    <source>
        <dbReference type="ARBA" id="ARBA00022723"/>
    </source>
</evidence>
<protein>
    <submittedName>
        <fullName evidence="6">Cytochrome P450</fullName>
    </submittedName>
</protein>
<dbReference type="AlphaFoldDB" id="A0A9P8C2N8"/>
<evidence type="ECO:0000313" key="7">
    <source>
        <dbReference type="Proteomes" id="UP000824998"/>
    </source>
</evidence>
<evidence type="ECO:0000256" key="3">
    <source>
        <dbReference type="ARBA" id="ARBA00023002"/>
    </source>
</evidence>
<keyword evidence="5" id="KW-0349">Heme</keyword>
<evidence type="ECO:0000256" key="5">
    <source>
        <dbReference type="PIRSR" id="PIRSR602401-1"/>
    </source>
</evidence>
<sequence>MTFKIASMEISLSWKTILPTLLAILIAQRVYANHQWHRKYKFPNRIPGLPIFGNTFQLPPMQQGIWARDQAKKYGEMFTVQFGIQTWVFLNSSRVVHDLLEKRSSIYSSRVHLPMAQTIMSGGCRVLLMPYSDRWRAIRKVMHSILNKQSMGTFAPFQELESRHLLYDYLKTPDLWHVANQRFANSVIMSVVFGKRLELDNPNTKELFETSTEIVQAMQPGASLVDALPIFENLPQWLQWWRPRGIRAHEKCKRVYQREVDDIKRRIEAGTARDCFALQFLRTPEAHAFGPTQLLFSLGSLMEAGTDTSRMVISQLLCAAILDPRWAATARRQLDGVCGANAERLPEFADRGHLPYISAVTKEAMRWRPMAPIGMPHCLVADDEYEGFRWPKGTVFTWNATSIALDENEFEDPMRFWPERFLNEDLDNVLKGHLGFGPGRRMCSGYHVGDGNVWIVIARLLYCFDFEAGEGGEIDSLRVPWIEHRHAPFPLKIKIRSPAHAALVEREGKIATETVY</sequence>
<dbReference type="InterPro" id="IPR001128">
    <property type="entry name" value="Cyt_P450"/>
</dbReference>
<keyword evidence="7" id="KW-1185">Reference proteome</keyword>
<comment type="cofactor">
    <cofactor evidence="5">
        <name>heme</name>
        <dbReference type="ChEBI" id="CHEBI:30413"/>
    </cofactor>
</comment>
<accession>A0A9P8C2N8</accession>
<keyword evidence="4 5" id="KW-0408">Iron</keyword>
<reference evidence="6" key="1">
    <citation type="journal article" date="2021" name="IMA Fungus">
        <title>Genomic characterization of three marine fungi, including Emericellopsis atlantica sp. nov. with signatures of a generalist lifestyle and marine biomass degradation.</title>
        <authorList>
            <person name="Hagestad O.C."/>
            <person name="Hou L."/>
            <person name="Andersen J.H."/>
            <person name="Hansen E.H."/>
            <person name="Altermark B."/>
            <person name="Li C."/>
            <person name="Kuhnert E."/>
            <person name="Cox R.J."/>
            <person name="Crous P.W."/>
            <person name="Spatafora J.W."/>
            <person name="Lail K."/>
            <person name="Amirebrahimi M."/>
            <person name="Lipzen A."/>
            <person name="Pangilinan J."/>
            <person name="Andreopoulos W."/>
            <person name="Hayes R.D."/>
            <person name="Ng V."/>
            <person name="Grigoriev I.V."/>
            <person name="Jackson S.A."/>
            <person name="Sutton T.D.S."/>
            <person name="Dobson A.D.W."/>
            <person name="Rama T."/>
        </authorList>
    </citation>
    <scope>NUCLEOTIDE SEQUENCE</scope>
    <source>
        <strain evidence="6">TRa018bII</strain>
    </source>
</reference>
<dbReference type="PANTHER" id="PTHR46300:SF12">
    <property type="entry name" value="P450, PUTATIVE (EUROFUNG)-RELATED"/>
    <property type="match status" value="1"/>
</dbReference>
<evidence type="ECO:0000256" key="1">
    <source>
        <dbReference type="ARBA" id="ARBA00010617"/>
    </source>
</evidence>
<organism evidence="6 7">
    <name type="scientific">Amylocarpus encephaloides</name>
    <dbReference type="NCBI Taxonomy" id="45428"/>
    <lineage>
        <taxon>Eukaryota</taxon>
        <taxon>Fungi</taxon>
        <taxon>Dikarya</taxon>
        <taxon>Ascomycota</taxon>
        <taxon>Pezizomycotina</taxon>
        <taxon>Leotiomycetes</taxon>
        <taxon>Helotiales</taxon>
        <taxon>Helotiales incertae sedis</taxon>
        <taxon>Amylocarpus</taxon>
    </lineage>
</organism>
<dbReference type="InterPro" id="IPR050364">
    <property type="entry name" value="Cytochrome_P450_fung"/>
</dbReference>
<comment type="similarity">
    <text evidence="1">Belongs to the cytochrome P450 family.</text>
</comment>